<dbReference type="GO" id="GO:0016747">
    <property type="term" value="F:acyltransferase activity, transferring groups other than amino-acyl groups"/>
    <property type="evidence" value="ECO:0007669"/>
    <property type="project" value="InterPro"/>
</dbReference>
<keyword evidence="2" id="KW-0808">Transferase</keyword>
<feature type="domain" description="N-acetyltransferase" evidence="1">
    <location>
        <begin position="48"/>
        <end position="190"/>
    </location>
</feature>
<sequence length="190" mass="20788">MSDLNTIPANNPAIPAMAPQGVWMGRLRNGKVVLIRPVHSDDATLEQDFVSRLTPEVMEYCFLGIIKPTSEHIGAELTDLDEAHEFGILALVREDGDEQVIGTARYRVNDDGMCCDCAAAVDPSWRQCGVGSILMNHLIGVARMRGIHRMYAVDAVRCAGAHALASYLGFHSRPDPEDPASVTFELVLDR</sequence>
<dbReference type="SUPFAM" id="SSF55729">
    <property type="entry name" value="Acyl-CoA N-acyltransferases (Nat)"/>
    <property type="match status" value="1"/>
</dbReference>
<dbReference type="AlphaFoldDB" id="A0A370K5N2"/>
<comment type="caution">
    <text evidence="2">The sequence shown here is derived from an EMBL/GenBank/DDBJ whole genome shotgun (WGS) entry which is preliminary data.</text>
</comment>
<evidence type="ECO:0000313" key="2">
    <source>
        <dbReference type="EMBL" id="RDI97330.1"/>
    </source>
</evidence>
<accession>A0A370K5N2</accession>
<gene>
    <name evidence="2" type="ORF">DVT68_16335</name>
</gene>
<dbReference type="Gene3D" id="3.40.630.30">
    <property type="match status" value="1"/>
</dbReference>
<evidence type="ECO:0000259" key="1">
    <source>
        <dbReference type="PROSITE" id="PS51186"/>
    </source>
</evidence>
<keyword evidence="3" id="KW-1185">Reference proteome</keyword>
<proteinExistence type="predicted"/>
<evidence type="ECO:0000313" key="3">
    <source>
        <dbReference type="Proteomes" id="UP000254711"/>
    </source>
</evidence>
<reference evidence="2 3" key="1">
    <citation type="submission" date="2018-07" db="EMBL/GenBank/DDBJ databases">
        <title>Dyella solisilvae sp. nov., isolated from the pine and broad-leaved mixed forest soil.</title>
        <authorList>
            <person name="Gao Z."/>
            <person name="Qiu L."/>
        </authorList>
    </citation>
    <scope>NUCLEOTIDE SEQUENCE [LARGE SCALE GENOMIC DNA]</scope>
    <source>
        <strain evidence="2 3">DHG54</strain>
    </source>
</reference>
<dbReference type="InterPro" id="IPR000182">
    <property type="entry name" value="GNAT_dom"/>
</dbReference>
<organism evidence="2 3">
    <name type="scientific">Dyella solisilvae</name>
    <dbReference type="NCBI Taxonomy" id="1920168"/>
    <lineage>
        <taxon>Bacteria</taxon>
        <taxon>Pseudomonadati</taxon>
        <taxon>Pseudomonadota</taxon>
        <taxon>Gammaproteobacteria</taxon>
        <taxon>Lysobacterales</taxon>
        <taxon>Rhodanobacteraceae</taxon>
        <taxon>Dyella</taxon>
    </lineage>
</organism>
<dbReference type="Pfam" id="PF00583">
    <property type="entry name" value="Acetyltransf_1"/>
    <property type="match status" value="1"/>
</dbReference>
<dbReference type="PROSITE" id="PS51186">
    <property type="entry name" value="GNAT"/>
    <property type="match status" value="1"/>
</dbReference>
<dbReference type="InterPro" id="IPR016181">
    <property type="entry name" value="Acyl_CoA_acyltransferase"/>
</dbReference>
<name>A0A370K5N2_9GAMM</name>
<dbReference type="RefSeq" id="WP_114826176.1">
    <property type="nucleotide sequence ID" value="NZ_QQSY01000005.1"/>
</dbReference>
<dbReference type="Proteomes" id="UP000254711">
    <property type="component" value="Unassembled WGS sequence"/>
</dbReference>
<dbReference type="OrthoDB" id="9807426at2"/>
<dbReference type="CDD" id="cd04301">
    <property type="entry name" value="NAT_SF"/>
    <property type="match status" value="1"/>
</dbReference>
<dbReference type="EMBL" id="QQSY01000005">
    <property type="protein sequence ID" value="RDI97330.1"/>
    <property type="molecule type" value="Genomic_DNA"/>
</dbReference>
<protein>
    <submittedName>
        <fullName evidence="2">GNAT family N-acetyltransferase</fullName>
    </submittedName>
</protein>